<dbReference type="UniPathway" id="UPA00253">
    <property type="reaction ID" value="UER00333"/>
</dbReference>
<feature type="binding site" description="in other chain" evidence="8">
    <location>
        <position position="183"/>
    </location>
    <ligand>
        <name>deamido-NAD(+)</name>
        <dbReference type="ChEBI" id="CHEBI:58437"/>
        <note>ligand shared between two neighboring subunits</note>
    </ligand>
</feature>
<evidence type="ECO:0000256" key="4">
    <source>
        <dbReference type="ARBA" id="ARBA00022741"/>
    </source>
</evidence>
<evidence type="ECO:0000256" key="5">
    <source>
        <dbReference type="ARBA" id="ARBA00022840"/>
    </source>
</evidence>
<evidence type="ECO:0000256" key="2">
    <source>
        <dbReference type="ARBA" id="ARBA00022598"/>
    </source>
</evidence>
<gene>
    <name evidence="8" type="primary">nadE</name>
    <name evidence="13" type="ORF">GA0070613_3332</name>
</gene>
<comment type="function">
    <text evidence="8">Catalyzes the ATP-dependent amidation of deamido-NAD to form NAD. Uses ammonia as a nitrogen source.</text>
</comment>
<feature type="binding site" evidence="8">
    <location>
        <begin position="53"/>
        <end position="60"/>
    </location>
    <ligand>
        <name>ATP</name>
        <dbReference type="ChEBI" id="CHEBI:30616"/>
    </ligand>
</feature>
<organism evidence="13 14">
    <name type="scientific">Micromonospora inositola</name>
    <dbReference type="NCBI Taxonomy" id="47865"/>
    <lineage>
        <taxon>Bacteria</taxon>
        <taxon>Bacillati</taxon>
        <taxon>Actinomycetota</taxon>
        <taxon>Actinomycetes</taxon>
        <taxon>Micromonosporales</taxon>
        <taxon>Micromonosporaceae</taxon>
        <taxon>Micromonospora</taxon>
    </lineage>
</organism>
<evidence type="ECO:0000313" key="13">
    <source>
        <dbReference type="EMBL" id="SCG60998.1"/>
    </source>
</evidence>
<keyword evidence="7 8" id="KW-0520">NAD</keyword>
<evidence type="ECO:0000256" key="8">
    <source>
        <dbReference type="HAMAP-Rule" id="MF_00193"/>
    </source>
</evidence>
<comment type="subunit">
    <text evidence="8">Homodimer.</text>
</comment>
<comment type="similarity">
    <text evidence="1 8 9">Belongs to the NAD synthetase family.</text>
</comment>
<dbReference type="InterPro" id="IPR022926">
    <property type="entry name" value="NH(3)-dep_NAD(+)_synth"/>
</dbReference>
<evidence type="ECO:0000256" key="9">
    <source>
        <dbReference type="RuleBase" id="RU003811"/>
    </source>
</evidence>
<feature type="binding site" evidence="8">
    <location>
        <position position="170"/>
    </location>
    <ligand>
        <name>ATP</name>
        <dbReference type="ChEBI" id="CHEBI:30616"/>
    </ligand>
</feature>
<keyword evidence="5 8" id="KW-0067">ATP-binding</keyword>
<dbReference type="AlphaFoldDB" id="A0A1C5IRK9"/>
<evidence type="ECO:0000256" key="11">
    <source>
        <dbReference type="SAM" id="MobiDB-lite"/>
    </source>
</evidence>
<evidence type="ECO:0000259" key="12">
    <source>
        <dbReference type="Pfam" id="PF02540"/>
    </source>
</evidence>
<feature type="binding site" evidence="8">
    <location>
        <position position="199"/>
    </location>
    <ligand>
        <name>ATP</name>
        <dbReference type="ChEBI" id="CHEBI:30616"/>
    </ligand>
</feature>
<dbReference type="CDD" id="cd00553">
    <property type="entry name" value="NAD_synthase"/>
    <property type="match status" value="1"/>
</dbReference>
<evidence type="ECO:0000313" key="14">
    <source>
        <dbReference type="Proteomes" id="UP000198221"/>
    </source>
</evidence>
<dbReference type="GO" id="GO:0046872">
    <property type="term" value="F:metal ion binding"/>
    <property type="evidence" value="ECO:0007669"/>
    <property type="project" value="UniProtKB-KW"/>
</dbReference>
<dbReference type="GO" id="GO:0005524">
    <property type="term" value="F:ATP binding"/>
    <property type="evidence" value="ECO:0007669"/>
    <property type="project" value="UniProtKB-UniRule"/>
</dbReference>
<dbReference type="InterPro" id="IPR003694">
    <property type="entry name" value="NAD_synthase"/>
</dbReference>
<comment type="pathway">
    <text evidence="8">Cofactor biosynthesis; NAD(+) biosynthesis; NAD(+) from deamido-NAD(+) (ammonia route): step 1/1.</text>
</comment>
<comment type="catalytic activity">
    <reaction evidence="8 10">
        <text>deamido-NAD(+) + NH4(+) + ATP = AMP + diphosphate + NAD(+) + H(+)</text>
        <dbReference type="Rhea" id="RHEA:21188"/>
        <dbReference type="ChEBI" id="CHEBI:15378"/>
        <dbReference type="ChEBI" id="CHEBI:28938"/>
        <dbReference type="ChEBI" id="CHEBI:30616"/>
        <dbReference type="ChEBI" id="CHEBI:33019"/>
        <dbReference type="ChEBI" id="CHEBI:57540"/>
        <dbReference type="ChEBI" id="CHEBI:58437"/>
        <dbReference type="ChEBI" id="CHEBI:456215"/>
        <dbReference type="EC" id="6.3.1.5"/>
    </reaction>
</comment>
<dbReference type="SUPFAM" id="SSF52402">
    <property type="entry name" value="Adenine nucleotide alpha hydrolases-like"/>
    <property type="match status" value="1"/>
</dbReference>
<evidence type="ECO:0000256" key="7">
    <source>
        <dbReference type="ARBA" id="ARBA00023027"/>
    </source>
</evidence>
<dbReference type="RefSeq" id="WP_197698908.1">
    <property type="nucleotide sequence ID" value="NZ_LT607754.1"/>
</dbReference>
<dbReference type="GO" id="GO:0005737">
    <property type="term" value="C:cytoplasm"/>
    <property type="evidence" value="ECO:0007669"/>
    <property type="project" value="InterPro"/>
</dbReference>
<dbReference type="NCBIfam" id="NF001979">
    <property type="entry name" value="PRK00768.1"/>
    <property type="match status" value="1"/>
</dbReference>
<evidence type="ECO:0000256" key="1">
    <source>
        <dbReference type="ARBA" id="ARBA00005859"/>
    </source>
</evidence>
<dbReference type="Pfam" id="PF02540">
    <property type="entry name" value="NAD_synthase"/>
    <property type="match status" value="1"/>
</dbReference>
<dbReference type="HAMAP" id="MF_00193">
    <property type="entry name" value="NadE_ammonia_dep"/>
    <property type="match status" value="1"/>
</dbReference>
<sequence>MSHAHLASAGWQRHIAEDLAVTAGFDPAAEADRRAQLLVDQLITTGRRTLVLGISGGIDSAVAGRLCQLAAEEARHAGHHATFVAMRLPYGSQRDEDDARLALTFIQPDTVLTVDIRPASDAALCALATAGLTFRDAHHQDFVLGNIKARQRMIVQYAGAGALDGLVVGTDHAAEAVMGFFTKHGDGAADIVPLAGLTKRRVRAVARALGAPERLIHKTPTADLEDLAPSKPDEHALGLTYADIDDFLEGHPVAPDVADTIIARYRLSAHKRNLPITPRTTLRPGSLEHDNQTASPRAGKDSVAAGSVS</sequence>
<proteinExistence type="inferred from homology"/>
<keyword evidence="14" id="KW-1185">Reference proteome</keyword>
<dbReference type="GO" id="GO:0004359">
    <property type="term" value="F:glutaminase activity"/>
    <property type="evidence" value="ECO:0007669"/>
    <property type="project" value="InterPro"/>
</dbReference>
<dbReference type="Gene3D" id="3.40.50.620">
    <property type="entry name" value="HUPs"/>
    <property type="match status" value="1"/>
</dbReference>
<accession>A0A1C5IRK9</accession>
<name>A0A1C5IRK9_9ACTN</name>
<feature type="region of interest" description="Disordered" evidence="11">
    <location>
        <begin position="276"/>
        <end position="309"/>
    </location>
</feature>
<dbReference type="PANTHER" id="PTHR23090">
    <property type="entry name" value="NH 3 /GLUTAMINE-DEPENDENT NAD + SYNTHETASE"/>
    <property type="match status" value="1"/>
</dbReference>
<dbReference type="EC" id="6.3.1.5" evidence="8 10"/>
<dbReference type="NCBIfam" id="TIGR00552">
    <property type="entry name" value="nadE"/>
    <property type="match status" value="1"/>
</dbReference>
<feature type="binding site" description="in other chain" evidence="8">
    <location>
        <begin position="270"/>
        <end position="271"/>
    </location>
    <ligand>
        <name>deamido-NAD(+)</name>
        <dbReference type="ChEBI" id="CHEBI:58437"/>
        <note>ligand shared between two neighboring subunits</note>
    </ligand>
</feature>
<keyword evidence="4 8" id="KW-0547">Nucleotide-binding</keyword>
<keyword evidence="6 8" id="KW-0460">Magnesium</keyword>
<evidence type="ECO:0000256" key="6">
    <source>
        <dbReference type="ARBA" id="ARBA00022842"/>
    </source>
</evidence>
<feature type="binding site" evidence="8">
    <location>
        <position position="59"/>
    </location>
    <ligand>
        <name>Mg(2+)</name>
        <dbReference type="ChEBI" id="CHEBI:18420"/>
    </ligand>
</feature>
<dbReference type="GO" id="GO:0008795">
    <property type="term" value="F:NAD+ synthase activity"/>
    <property type="evidence" value="ECO:0007669"/>
    <property type="project" value="UniProtKB-UniRule"/>
</dbReference>
<feature type="binding site" description="in other chain" evidence="8">
    <location>
        <position position="150"/>
    </location>
    <ligand>
        <name>deamido-NAD(+)</name>
        <dbReference type="ChEBI" id="CHEBI:58437"/>
        <note>ligand shared between two neighboring subunits</note>
    </ligand>
</feature>
<feature type="domain" description="NAD/GMP synthase" evidence="12">
    <location>
        <begin position="34"/>
        <end position="275"/>
    </location>
</feature>
<feature type="binding site" evidence="8">
    <location>
        <position position="175"/>
    </location>
    <ligand>
        <name>Mg(2+)</name>
        <dbReference type="ChEBI" id="CHEBI:18420"/>
    </ligand>
</feature>
<dbReference type="GO" id="GO:0009435">
    <property type="term" value="P:NAD+ biosynthetic process"/>
    <property type="evidence" value="ECO:0007669"/>
    <property type="project" value="UniProtKB-UniRule"/>
</dbReference>
<reference evidence="14" key="1">
    <citation type="submission" date="2016-06" db="EMBL/GenBank/DDBJ databases">
        <authorList>
            <person name="Varghese N."/>
            <person name="Submissions Spin"/>
        </authorList>
    </citation>
    <scope>NUCLEOTIDE SEQUENCE [LARGE SCALE GENOMIC DNA]</scope>
    <source>
        <strain evidence="14">DSM 43819</strain>
    </source>
</reference>
<dbReference type="InterPro" id="IPR014729">
    <property type="entry name" value="Rossmann-like_a/b/a_fold"/>
</dbReference>
<dbReference type="PANTHER" id="PTHR23090:SF7">
    <property type="entry name" value="NH(3)-DEPENDENT NAD(+) SYNTHETASE"/>
    <property type="match status" value="1"/>
</dbReference>
<feature type="binding site" evidence="8">
    <location>
        <position position="190"/>
    </location>
    <ligand>
        <name>deamido-NAD(+)</name>
        <dbReference type="ChEBI" id="CHEBI:58437"/>
        <note>ligand shared between two neighboring subunits</note>
    </ligand>
</feature>
<dbReference type="Proteomes" id="UP000198221">
    <property type="component" value="Chromosome I"/>
</dbReference>
<keyword evidence="3 8" id="KW-0479">Metal-binding</keyword>
<evidence type="ECO:0000256" key="10">
    <source>
        <dbReference type="RuleBase" id="RU003812"/>
    </source>
</evidence>
<dbReference type="InterPro" id="IPR022310">
    <property type="entry name" value="NAD/GMP_synthase"/>
</dbReference>
<evidence type="ECO:0000256" key="3">
    <source>
        <dbReference type="ARBA" id="ARBA00022723"/>
    </source>
</evidence>
<dbReference type="GO" id="GO:0003952">
    <property type="term" value="F:NAD+ synthase (glutamine-hydrolyzing) activity"/>
    <property type="evidence" value="ECO:0007669"/>
    <property type="project" value="InterPro"/>
</dbReference>
<protein>
    <recommendedName>
        <fullName evidence="8 10">NH(3)-dependent NAD(+) synthetase</fullName>
        <ecNumber evidence="8 10">6.3.1.5</ecNumber>
    </recommendedName>
</protein>
<dbReference type="EMBL" id="LT607754">
    <property type="protein sequence ID" value="SCG60998.1"/>
    <property type="molecule type" value="Genomic_DNA"/>
</dbReference>
<feature type="binding site" evidence="8">
    <location>
        <position position="221"/>
    </location>
    <ligand>
        <name>ATP</name>
        <dbReference type="ChEBI" id="CHEBI:30616"/>
    </ligand>
</feature>
<keyword evidence="2 8" id="KW-0436">Ligase</keyword>